<sequence length="64" mass="7255">MNFYPSILATEQARQRMVTAALEFTQPTALAATAYERWLLDQFVRGALTIDEVLAHLEDNQAKD</sequence>
<evidence type="ECO:0000313" key="1">
    <source>
        <dbReference type="EMBL" id="MVN77040.1"/>
    </source>
</evidence>
<dbReference type="Proteomes" id="UP000441336">
    <property type="component" value="Unassembled WGS sequence"/>
</dbReference>
<reference evidence="1 2" key="1">
    <citation type="submission" date="2019-12" db="EMBL/GenBank/DDBJ databases">
        <title>Hymenobacter sp. HMF4947 Genome sequencing and assembly.</title>
        <authorList>
            <person name="Kang H."/>
            <person name="Cha I."/>
            <person name="Kim H."/>
            <person name="Joh K."/>
        </authorList>
    </citation>
    <scope>NUCLEOTIDE SEQUENCE [LARGE SCALE GENOMIC DNA]</scope>
    <source>
        <strain evidence="1 2">HMF4947</strain>
    </source>
</reference>
<evidence type="ECO:0008006" key="3">
    <source>
        <dbReference type="Google" id="ProtNLM"/>
    </source>
</evidence>
<dbReference type="AlphaFoldDB" id="A0A7K1TF50"/>
<dbReference type="RefSeq" id="WP_157565690.1">
    <property type="nucleotide sequence ID" value="NZ_WQKZ01000003.1"/>
</dbReference>
<keyword evidence="2" id="KW-1185">Reference proteome</keyword>
<accession>A0A7K1TF50</accession>
<name>A0A7K1TF50_9BACT</name>
<protein>
    <recommendedName>
        <fullName evidence="3">Antitoxin VbhA domain-containing protein</fullName>
    </recommendedName>
</protein>
<proteinExistence type="predicted"/>
<organism evidence="1 2">
    <name type="scientific">Hymenobacter ginkgonis</name>
    <dbReference type="NCBI Taxonomy" id="2682976"/>
    <lineage>
        <taxon>Bacteria</taxon>
        <taxon>Pseudomonadati</taxon>
        <taxon>Bacteroidota</taxon>
        <taxon>Cytophagia</taxon>
        <taxon>Cytophagales</taxon>
        <taxon>Hymenobacteraceae</taxon>
        <taxon>Hymenobacter</taxon>
    </lineage>
</organism>
<dbReference type="EMBL" id="WQKZ01000003">
    <property type="protein sequence ID" value="MVN77040.1"/>
    <property type="molecule type" value="Genomic_DNA"/>
</dbReference>
<comment type="caution">
    <text evidence="1">The sequence shown here is derived from an EMBL/GenBank/DDBJ whole genome shotgun (WGS) entry which is preliminary data.</text>
</comment>
<gene>
    <name evidence="1" type="ORF">GO988_11955</name>
</gene>
<evidence type="ECO:0000313" key="2">
    <source>
        <dbReference type="Proteomes" id="UP000441336"/>
    </source>
</evidence>